<comment type="caution">
    <text evidence="1">The sequence shown here is derived from an EMBL/GenBank/DDBJ whole genome shotgun (WGS) entry which is preliminary data.</text>
</comment>
<proteinExistence type="predicted"/>
<accession>A0A523VWR1</accession>
<organism evidence="1 2">
    <name type="scientific">Aerophobetes bacterium</name>
    <dbReference type="NCBI Taxonomy" id="2030807"/>
    <lineage>
        <taxon>Bacteria</taxon>
        <taxon>Candidatus Aerophobota</taxon>
    </lineage>
</organism>
<dbReference type="EMBL" id="SOIZ01000385">
    <property type="protein sequence ID" value="TET59009.1"/>
    <property type="molecule type" value="Genomic_DNA"/>
</dbReference>
<name>A0A523VWR1_UNCAE</name>
<protein>
    <submittedName>
        <fullName evidence="1">Uncharacterized protein</fullName>
    </submittedName>
</protein>
<reference evidence="1 2" key="1">
    <citation type="submission" date="2019-03" db="EMBL/GenBank/DDBJ databases">
        <title>Metabolic potential of uncultured bacteria and archaea associated with petroleum seepage in deep-sea sediments.</title>
        <authorList>
            <person name="Dong X."/>
            <person name="Hubert C."/>
        </authorList>
    </citation>
    <scope>NUCLEOTIDE SEQUENCE [LARGE SCALE GENOMIC DNA]</scope>
    <source>
        <strain evidence="1">E29_bin52</strain>
    </source>
</reference>
<gene>
    <name evidence="1" type="ORF">E3J48_08355</name>
</gene>
<sequence>MREGSRYHPFRQPLKDKFVPWDRGYWRDLKVDFDKETRHFYRQLLRKERKLRELLRESCPVVSSLWTLVVLGRKLSLFSF</sequence>
<evidence type="ECO:0000313" key="1">
    <source>
        <dbReference type="EMBL" id="TET59009.1"/>
    </source>
</evidence>
<evidence type="ECO:0000313" key="2">
    <source>
        <dbReference type="Proteomes" id="UP000319130"/>
    </source>
</evidence>
<dbReference type="AlphaFoldDB" id="A0A523VWR1"/>
<dbReference type="Proteomes" id="UP000319130">
    <property type="component" value="Unassembled WGS sequence"/>
</dbReference>